<reference evidence="2" key="2">
    <citation type="submission" date="2025-08" db="UniProtKB">
        <authorList>
            <consortium name="Ensembl"/>
        </authorList>
    </citation>
    <scope>IDENTIFICATION</scope>
    <source>
        <strain evidence="2">Brown Norway</strain>
    </source>
</reference>
<evidence type="ECO:0000256" key="1">
    <source>
        <dbReference type="SAM" id="MobiDB-lite"/>
    </source>
</evidence>
<feature type="region of interest" description="Disordered" evidence="1">
    <location>
        <begin position="61"/>
        <end position="107"/>
    </location>
</feature>
<sequence length="107" mass="12301">MSGEEKNYSSAVKEQTFKNNHHDHKQKVEAMIKNINTIYLEVKKMKELSQILLCDLNLHFGQPKKMKDPKEAETSHLFEDPEIPDGALASAQRNGNRRPLEQVKLSN</sequence>
<evidence type="ECO:0000313" key="4">
    <source>
        <dbReference type="RGD" id="11411272"/>
    </source>
</evidence>
<keyword evidence="3" id="KW-1185">Reference proteome</keyword>
<dbReference type="GeneTree" id="ENSGT00940000172454"/>
<feature type="compositionally biased region" description="Basic and acidic residues" evidence="1">
    <location>
        <begin position="65"/>
        <end position="79"/>
    </location>
</feature>
<proteinExistence type="predicted"/>
<dbReference type="AGR" id="RGD:11411272"/>
<dbReference type="Ensembl" id="ENSRNOT00000110174.2">
    <property type="protein sequence ID" value="ENSRNOP00000077696.1"/>
    <property type="gene ID" value="ENSRNOG00000068310.2"/>
</dbReference>
<evidence type="ECO:0000313" key="3">
    <source>
        <dbReference type="Proteomes" id="UP000002494"/>
    </source>
</evidence>
<reference evidence="2" key="3">
    <citation type="submission" date="2025-09" db="UniProtKB">
        <authorList>
            <consortium name="Ensembl"/>
        </authorList>
    </citation>
    <scope>IDENTIFICATION</scope>
    <source>
        <strain evidence="2">Brown Norway</strain>
    </source>
</reference>
<dbReference type="OMA" id="HPVKTDD"/>
<protein>
    <submittedName>
        <fullName evidence="2">Similar to human chromosome 5 open reading frame 58</fullName>
    </submittedName>
</protein>
<dbReference type="Proteomes" id="UP000002494">
    <property type="component" value="Chromosome 10"/>
</dbReference>
<reference evidence="2" key="1">
    <citation type="submission" date="2024-01" db="EMBL/GenBank/DDBJ databases">
        <title>GRCr8: a new rat reference genome assembly contstructed from accurate long reads and long range scaffolding.</title>
        <authorList>
            <person name="Doris P.A."/>
            <person name="Kalbfleisch T."/>
            <person name="Li K."/>
            <person name="Howe K."/>
            <person name="Wood J."/>
        </authorList>
    </citation>
    <scope>NUCLEOTIDE SEQUENCE [LARGE SCALE GENOMIC DNA]</scope>
    <source>
        <strain evidence="2">Brown Norway</strain>
    </source>
</reference>
<dbReference type="AlphaFoldDB" id="A0A8I5ZKC9"/>
<evidence type="ECO:0000313" key="2">
    <source>
        <dbReference type="Ensembl" id="ENSRNOP00000077696.1"/>
    </source>
</evidence>
<organism evidence="2 3">
    <name type="scientific">Rattus norvegicus</name>
    <name type="common">Rat</name>
    <dbReference type="NCBI Taxonomy" id="10116"/>
    <lineage>
        <taxon>Eukaryota</taxon>
        <taxon>Metazoa</taxon>
        <taxon>Chordata</taxon>
        <taxon>Craniata</taxon>
        <taxon>Vertebrata</taxon>
        <taxon>Euteleostomi</taxon>
        <taxon>Mammalia</taxon>
        <taxon>Eutheria</taxon>
        <taxon>Euarchontoglires</taxon>
        <taxon>Glires</taxon>
        <taxon>Rodentia</taxon>
        <taxon>Myomorpha</taxon>
        <taxon>Muroidea</taxon>
        <taxon>Muridae</taxon>
        <taxon>Murinae</taxon>
        <taxon>Rattus</taxon>
    </lineage>
</organism>
<name>A0A8I5ZKC9_RAT</name>
<accession>A0A8I5ZKC9</accession>
<dbReference type="RGD" id="11411272">
    <property type="gene designation" value="C10h5orf58"/>
</dbReference>
<gene>
    <name evidence="2 4" type="primary">C10h5orf58</name>
</gene>
<feature type="region of interest" description="Disordered" evidence="1">
    <location>
        <begin position="1"/>
        <end position="25"/>
    </location>
</feature>